<keyword evidence="1" id="KW-0812">Transmembrane</keyword>
<proteinExistence type="predicted"/>
<accession>A0A177YKM9</accession>
<gene>
    <name evidence="2" type="ORF">A3K89_18145</name>
</gene>
<dbReference type="Proteomes" id="UP000077519">
    <property type="component" value="Unassembled WGS sequence"/>
</dbReference>
<dbReference type="EMBL" id="LVHI01000006">
    <property type="protein sequence ID" value="OAK56114.1"/>
    <property type="molecule type" value="Genomic_DNA"/>
</dbReference>
<evidence type="ECO:0000313" key="3">
    <source>
        <dbReference type="Proteomes" id="UP000077519"/>
    </source>
</evidence>
<keyword evidence="1" id="KW-0472">Membrane</keyword>
<evidence type="ECO:0000256" key="1">
    <source>
        <dbReference type="SAM" id="Phobius"/>
    </source>
</evidence>
<feature type="transmembrane region" description="Helical" evidence="1">
    <location>
        <begin position="107"/>
        <end position="127"/>
    </location>
</feature>
<dbReference type="AlphaFoldDB" id="A0A177YKM9"/>
<organism evidence="2 3">
    <name type="scientific">Rhodococcoides kyotonense</name>
    <dbReference type="NCBI Taxonomy" id="398843"/>
    <lineage>
        <taxon>Bacteria</taxon>
        <taxon>Bacillati</taxon>
        <taxon>Actinomycetota</taxon>
        <taxon>Actinomycetes</taxon>
        <taxon>Mycobacteriales</taxon>
        <taxon>Nocardiaceae</taxon>
        <taxon>Rhodococcoides</taxon>
    </lineage>
</organism>
<reference evidence="2 3" key="1">
    <citation type="submission" date="2016-03" db="EMBL/GenBank/DDBJ databases">
        <title>Genome sequence of Rhodococcus kyotonensis KB10.</title>
        <authorList>
            <person name="Jeong H."/>
            <person name="Hong C.E."/>
            <person name="Jo S.H."/>
            <person name="Park J.M."/>
        </authorList>
    </citation>
    <scope>NUCLEOTIDE SEQUENCE [LARGE SCALE GENOMIC DNA]</scope>
    <source>
        <strain evidence="2 3">KB10</strain>
    </source>
</reference>
<evidence type="ECO:0000313" key="2">
    <source>
        <dbReference type="EMBL" id="OAK56114.1"/>
    </source>
</evidence>
<protein>
    <submittedName>
        <fullName evidence="2">Uncharacterized protein</fullName>
    </submittedName>
</protein>
<feature type="transmembrane region" description="Helical" evidence="1">
    <location>
        <begin position="81"/>
        <end position="101"/>
    </location>
</feature>
<name>A0A177YKM9_9NOCA</name>
<keyword evidence="3" id="KW-1185">Reference proteome</keyword>
<keyword evidence="1" id="KW-1133">Transmembrane helix</keyword>
<sequence>MVVRKLSTAAILAVLGAAGLFNGVSLVTDSSGRSLGLRVDMLPSWHTWDYRYSGLFVLVFLGMLPLLCATALLVDITGASTAAGLIGALAIGWVLWQIVVLDLWVPRAHLALIVAGAALVLLSGISLRRRRSAQETFK</sequence>
<feature type="transmembrane region" description="Helical" evidence="1">
    <location>
        <begin position="50"/>
        <end position="74"/>
    </location>
</feature>
<comment type="caution">
    <text evidence="2">The sequence shown here is derived from an EMBL/GenBank/DDBJ whole genome shotgun (WGS) entry which is preliminary data.</text>
</comment>